<protein>
    <recommendedName>
        <fullName evidence="3">2-C-methyl-D-erythritol 4-phosphate cytidylyltransferase</fullName>
        <ecNumber evidence="3">2.7.7.60</ecNumber>
    </recommendedName>
    <alternativeName>
        <fullName evidence="3">4-diphosphocytidyl-2C-methyl-D-erythritol synthase</fullName>
    </alternativeName>
    <alternativeName>
        <fullName evidence="3">MEP cytidylyltransferase</fullName>
        <shortName evidence="3">MCT</shortName>
    </alternativeName>
</protein>
<evidence type="ECO:0000256" key="2">
    <source>
        <dbReference type="ARBA" id="ARBA00022695"/>
    </source>
</evidence>
<comment type="pathway">
    <text evidence="3">Isoprenoid biosynthesis; isopentenyl diphosphate biosynthesis via DXP pathway; isopentenyl diphosphate from 1-deoxy-D-xylulose 5-phosphate: step 2/6.</text>
</comment>
<dbReference type="HAMAP" id="MF_00108">
    <property type="entry name" value="IspD"/>
    <property type="match status" value="1"/>
</dbReference>
<dbReference type="InterPro" id="IPR001228">
    <property type="entry name" value="IspD"/>
</dbReference>
<accession>A0A7V2AVC0</accession>
<dbReference type="NCBIfam" id="TIGR00453">
    <property type="entry name" value="ispD"/>
    <property type="match status" value="1"/>
</dbReference>
<comment type="function">
    <text evidence="3">Catalyzes the formation of 4-diphosphocytidyl-2-C-methyl-D-erythritol from CTP and 2-C-methyl-D-erythritol 4-phosphate (MEP).</text>
</comment>
<dbReference type="UniPathway" id="UPA00056">
    <property type="reaction ID" value="UER00093"/>
</dbReference>
<dbReference type="PANTHER" id="PTHR32125:SF4">
    <property type="entry name" value="2-C-METHYL-D-ERYTHRITOL 4-PHOSPHATE CYTIDYLYLTRANSFERASE, CHLOROPLASTIC"/>
    <property type="match status" value="1"/>
</dbReference>
<dbReference type="InterPro" id="IPR034683">
    <property type="entry name" value="IspD/TarI"/>
</dbReference>
<comment type="catalytic activity">
    <reaction evidence="3">
        <text>2-C-methyl-D-erythritol 4-phosphate + CTP + H(+) = 4-CDP-2-C-methyl-D-erythritol + diphosphate</text>
        <dbReference type="Rhea" id="RHEA:13429"/>
        <dbReference type="ChEBI" id="CHEBI:15378"/>
        <dbReference type="ChEBI" id="CHEBI:33019"/>
        <dbReference type="ChEBI" id="CHEBI:37563"/>
        <dbReference type="ChEBI" id="CHEBI:57823"/>
        <dbReference type="ChEBI" id="CHEBI:58262"/>
        <dbReference type="EC" id="2.7.7.60"/>
    </reaction>
</comment>
<dbReference type="SUPFAM" id="SSF53448">
    <property type="entry name" value="Nucleotide-diphospho-sugar transferases"/>
    <property type="match status" value="1"/>
</dbReference>
<keyword evidence="1 3" id="KW-0808">Transferase</keyword>
<dbReference type="EC" id="2.7.7.60" evidence="3"/>
<gene>
    <name evidence="3 4" type="primary">ispD</name>
    <name evidence="4" type="ORF">ENO08_05815</name>
</gene>
<dbReference type="FunFam" id="3.90.550.10:FF:000003">
    <property type="entry name" value="2-C-methyl-D-erythritol 4-phosphate cytidylyltransferase"/>
    <property type="match status" value="1"/>
</dbReference>
<dbReference type="Gene3D" id="3.90.550.10">
    <property type="entry name" value="Spore Coat Polysaccharide Biosynthesis Protein SpsA, Chain A"/>
    <property type="match status" value="1"/>
</dbReference>
<proteinExistence type="inferred from homology"/>
<feature type="site" description="Positions MEP for the nucleophilic attack" evidence="3">
    <location>
        <position position="211"/>
    </location>
</feature>
<dbReference type="Pfam" id="PF01128">
    <property type="entry name" value="IspD"/>
    <property type="match status" value="1"/>
</dbReference>
<evidence type="ECO:0000313" key="4">
    <source>
        <dbReference type="EMBL" id="HER43958.1"/>
    </source>
</evidence>
<dbReference type="Proteomes" id="UP000886069">
    <property type="component" value="Unassembled WGS sequence"/>
</dbReference>
<feature type="site" description="Transition state stabilizer" evidence="3">
    <location>
        <position position="18"/>
    </location>
</feature>
<dbReference type="CDD" id="cd02516">
    <property type="entry name" value="CDP-ME_synthetase"/>
    <property type="match status" value="1"/>
</dbReference>
<keyword evidence="2 3" id="KW-0548">Nucleotidyltransferase</keyword>
<dbReference type="GO" id="GO:0050518">
    <property type="term" value="F:2-C-methyl-D-erythritol 4-phosphate cytidylyltransferase activity"/>
    <property type="evidence" value="ECO:0007669"/>
    <property type="project" value="UniProtKB-UniRule"/>
</dbReference>
<name>A0A7V2AVC0_UNCEI</name>
<evidence type="ECO:0000256" key="1">
    <source>
        <dbReference type="ARBA" id="ARBA00022679"/>
    </source>
</evidence>
<comment type="similarity">
    <text evidence="3">Belongs to the IspD/TarI cytidylyltransferase family. IspD subfamily.</text>
</comment>
<comment type="caution">
    <text evidence="4">The sequence shown here is derived from an EMBL/GenBank/DDBJ whole genome shotgun (WGS) entry which is preliminary data.</text>
</comment>
<feature type="site" description="Transition state stabilizer" evidence="3">
    <location>
        <position position="25"/>
    </location>
</feature>
<dbReference type="InterPro" id="IPR050088">
    <property type="entry name" value="IspD/TarI_cytidylyltransf_bact"/>
</dbReference>
<feature type="site" description="Positions MEP for the nucleophilic attack" evidence="3">
    <location>
        <position position="155"/>
    </location>
</feature>
<sequence length="238" mass="25700">MTAERIVCLVAAAGRGKRFGREVPKSFHPVGGKTLLALSIERLSAWKGISEYVVMVPSGWEKKAEEELARVVPHLETRVLAGGETRSESVSIGLEEIRKADLVIVHDACRPVVSAALIGRVVAAARETGAAVPALQATETLGRLRDDSIEATVPRDRVIGIQTPQVFRFEVLEAAFQAADETIRTATDESSLVLGAGFPVRVVEGERWNIKVTVKEDLQILESFLGGGKLELPDEPEG</sequence>
<dbReference type="PANTHER" id="PTHR32125">
    <property type="entry name" value="2-C-METHYL-D-ERYTHRITOL 4-PHOSPHATE CYTIDYLYLTRANSFERASE, CHLOROPLASTIC"/>
    <property type="match status" value="1"/>
</dbReference>
<dbReference type="GO" id="GO:0019288">
    <property type="term" value="P:isopentenyl diphosphate biosynthetic process, methylerythritol 4-phosphate pathway"/>
    <property type="evidence" value="ECO:0007669"/>
    <property type="project" value="UniProtKB-UniRule"/>
</dbReference>
<reference evidence="4" key="1">
    <citation type="journal article" date="2020" name="mSystems">
        <title>Genome- and Community-Level Interaction Insights into Carbon Utilization and Element Cycling Functions of Hydrothermarchaeota in Hydrothermal Sediment.</title>
        <authorList>
            <person name="Zhou Z."/>
            <person name="Liu Y."/>
            <person name="Xu W."/>
            <person name="Pan J."/>
            <person name="Luo Z.H."/>
            <person name="Li M."/>
        </authorList>
    </citation>
    <scope>NUCLEOTIDE SEQUENCE [LARGE SCALE GENOMIC DNA]</scope>
    <source>
        <strain evidence="4">SpSt-1233</strain>
    </source>
</reference>
<organism evidence="4">
    <name type="scientific">Eiseniibacteriota bacterium</name>
    <dbReference type="NCBI Taxonomy" id="2212470"/>
    <lineage>
        <taxon>Bacteria</taxon>
        <taxon>Candidatus Eiseniibacteriota</taxon>
    </lineage>
</organism>
<dbReference type="InterPro" id="IPR029044">
    <property type="entry name" value="Nucleotide-diphossugar_trans"/>
</dbReference>
<dbReference type="EMBL" id="DSEC01000410">
    <property type="protein sequence ID" value="HER43958.1"/>
    <property type="molecule type" value="Genomic_DNA"/>
</dbReference>
<dbReference type="AlphaFoldDB" id="A0A7V2AVC0"/>
<keyword evidence="3" id="KW-0414">Isoprene biosynthesis</keyword>
<evidence type="ECO:0000256" key="3">
    <source>
        <dbReference type="HAMAP-Rule" id="MF_00108"/>
    </source>
</evidence>